<evidence type="ECO:0000313" key="3">
    <source>
        <dbReference type="Proteomes" id="UP000290545"/>
    </source>
</evidence>
<feature type="transmembrane region" description="Helical" evidence="1">
    <location>
        <begin position="48"/>
        <end position="68"/>
    </location>
</feature>
<reference evidence="2 3" key="1">
    <citation type="submission" date="2019-01" db="EMBL/GenBank/DDBJ databases">
        <title>Filimonas sp. strain TTM-71.</title>
        <authorList>
            <person name="Chen W.-M."/>
        </authorList>
    </citation>
    <scope>NUCLEOTIDE SEQUENCE [LARGE SCALE GENOMIC DNA]</scope>
    <source>
        <strain evidence="2 3">TTM-71</strain>
    </source>
</reference>
<comment type="caution">
    <text evidence="2">The sequence shown here is derived from an EMBL/GenBank/DDBJ whole genome shotgun (WGS) entry which is preliminary data.</text>
</comment>
<sequence>MLKLFKRRSAAPQTSGAWDKLNEAIHRQQKRYSDLLQSKTAGWSKGRLILSLVAFCFLFGSSSIYAILSAFDEPTYSIEVSTITVPTTANASPAHKHDQVPPSITRMIKFKRYMDSLSSAPGGVRIHDSLNQARPGLLDSVEAAILLFETSKK</sequence>
<organism evidence="2 3">
    <name type="scientific">Filimonas effusa</name>
    <dbReference type="NCBI Taxonomy" id="2508721"/>
    <lineage>
        <taxon>Bacteria</taxon>
        <taxon>Pseudomonadati</taxon>
        <taxon>Bacteroidota</taxon>
        <taxon>Chitinophagia</taxon>
        <taxon>Chitinophagales</taxon>
        <taxon>Chitinophagaceae</taxon>
        <taxon>Filimonas</taxon>
    </lineage>
</organism>
<gene>
    <name evidence="2" type="ORF">ESB13_20375</name>
</gene>
<dbReference type="OrthoDB" id="670725at2"/>
<keyword evidence="3" id="KW-1185">Reference proteome</keyword>
<dbReference type="RefSeq" id="WP_129005549.1">
    <property type="nucleotide sequence ID" value="NZ_SDHZ01000004.1"/>
</dbReference>
<evidence type="ECO:0000313" key="2">
    <source>
        <dbReference type="EMBL" id="RXK81295.1"/>
    </source>
</evidence>
<keyword evidence="1" id="KW-0472">Membrane</keyword>
<name>A0A4Q1D2K5_9BACT</name>
<keyword evidence="1" id="KW-0812">Transmembrane</keyword>
<evidence type="ECO:0000256" key="1">
    <source>
        <dbReference type="SAM" id="Phobius"/>
    </source>
</evidence>
<proteinExistence type="predicted"/>
<accession>A0A4Q1D2K5</accession>
<keyword evidence="1" id="KW-1133">Transmembrane helix</keyword>
<dbReference type="Proteomes" id="UP000290545">
    <property type="component" value="Unassembled WGS sequence"/>
</dbReference>
<dbReference type="EMBL" id="SDHZ01000004">
    <property type="protein sequence ID" value="RXK81295.1"/>
    <property type="molecule type" value="Genomic_DNA"/>
</dbReference>
<protein>
    <submittedName>
        <fullName evidence="2">Uncharacterized protein</fullName>
    </submittedName>
</protein>
<dbReference type="AlphaFoldDB" id="A0A4Q1D2K5"/>